<evidence type="ECO:0000256" key="1">
    <source>
        <dbReference type="SAM" id="MobiDB-lite"/>
    </source>
</evidence>
<dbReference type="EMBL" id="BJWH01000009">
    <property type="protein sequence ID" value="GEL98505.1"/>
    <property type="molecule type" value="Genomic_DNA"/>
</dbReference>
<accession>A0A511JKQ9</accession>
<dbReference type="AlphaFoldDB" id="A0A511JKQ9"/>
<name>A0A511JKQ9_9CELL</name>
<comment type="caution">
    <text evidence="2">The sequence shown here is derived from an EMBL/GenBank/DDBJ whole genome shotgun (WGS) entry which is preliminary data.</text>
</comment>
<proteinExistence type="predicted"/>
<evidence type="ECO:0000313" key="3">
    <source>
        <dbReference type="Proteomes" id="UP000321049"/>
    </source>
</evidence>
<evidence type="ECO:0000313" key="2">
    <source>
        <dbReference type="EMBL" id="GEL98505.1"/>
    </source>
</evidence>
<keyword evidence="3" id="KW-1185">Reference proteome</keyword>
<gene>
    <name evidence="2" type="ORF">CTE05_20520</name>
</gene>
<organism evidence="2 3">
    <name type="scientific">Cellulomonas terrae</name>
    <dbReference type="NCBI Taxonomy" id="311234"/>
    <lineage>
        <taxon>Bacteria</taxon>
        <taxon>Bacillati</taxon>
        <taxon>Actinomycetota</taxon>
        <taxon>Actinomycetes</taxon>
        <taxon>Micrococcales</taxon>
        <taxon>Cellulomonadaceae</taxon>
        <taxon>Cellulomonas</taxon>
    </lineage>
</organism>
<protein>
    <submittedName>
        <fullName evidence="2">Uncharacterized protein</fullName>
    </submittedName>
</protein>
<dbReference type="Proteomes" id="UP000321049">
    <property type="component" value="Unassembled WGS sequence"/>
</dbReference>
<feature type="region of interest" description="Disordered" evidence="1">
    <location>
        <begin position="1"/>
        <end position="31"/>
    </location>
</feature>
<reference evidence="2 3" key="1">
    <citation type="submission" date="2019-07" db="EMBL/GenBank/DDBJ databases">
        <title>Whole genome shotgun sequence of Cellulomonas terrae NBRC 100819.</title>
        <authorList>
            <person name="Hosoyama A."/>
            <person name="Uohara A."/>
            <person name="Ohji S."/>
            <person name="Ichikawa N."/>
        </authorList>
    </citation>
    <scope>NUCLEOTIDE SEQUENCE [LARGE SCALE GENOMIC DNA]</scope>
    <source>
        <strain evidence="2 3">NBRC 100819</strain>
    </source>
</reference>
<sequence length="60" mass="6392">MVSRATEQTGPVMDQRGYSADPSETSTPAFPAPRVKAWAGLAARRSVIELVPAQREHAAA</sequence>